<evidence type="ECO:0000313" key="5">
    <source>
        <dbReference type="Proteomes" id="UP001440599"/>
    </source>
</evidence>
<dbReference type="Gene3D" id="3.30.457.10">
    <property type="entry name" value="Copper amine oxidase-like, N-terminal domain"/>
    <property type="match status" value="1"/>
</dbReference>
<dbReference type="Pfam" id="PF07833">
    <property type="entry name" value="Cu_amine_oxidN1"/>
    <property type="match status" value="1"/>
</dbReference>
<feature type="domain" description="Copper amine oxidase-like N-terminal" evidence="3">
    <location>
        <begin position="122"/>
        <end position="233"/>
    </location>
</feature>
<keyword evidence="5" id="KW-1185">Reference proteome</keyword>
<evidence type="ECO:0000313" key="4">
    <source>
        <dbReference type="EMBL" id="MEQ2456714.1"/>
    </source>
</evidence>
<keyword evidence="2" id="KW-0732">Signal</keyword>
<dbReference type="PROSITE" id="PS51257">
    <property type="entry name" value="PROKAR_LIPOPROTEIN"/>
    <property type="match status" value="1"/>
</dbReference>
<dbReference type="RefSeq" id="WP_349140397.1">
    <property type="nucleotide sequence ID" value="NZ_JBBMFT010000005.1"/>
</dbReference>
<sequence>MKRYLCVFLAALLTLSCMTSALASAPAGAEEETLYQQYGPWNSWTQEQKDAAGADWDQAQWDDYWQSYEADAWQPLDAYYADYEQWSMEYGTYEGMQDSWQEELSQTKAELGMPYPGINVSLNGEYLDFGGVEPVAEAGRTLVPFRPFLEGLGAQVSYDEASGRIEAVLPEGTSMTLWVGQTRMEYTEGERIQTLEMDAAPCIRNGQTYIPVRFAAEALGLEVSWDAYYETVHLTDVAALVEELDGQLSCANEIYAALQNEWQAQLERTCQAEGEFRFSATLYGEKEHATGTFGLSLEGLGNGQKGEYTLSVQAEPGALEPLIRNGTVWDVDQLAALDGRSLRLLFDLEQGSVYYKGDLIAALDGSELPGDTWVSQTLEPLDLSSVTWPDTLGQLMWQMYGTSGFYLDETPWQVVMQQAEPVLQLLGDSRFTRTVSGEQVRYDWTADLASLVMEQLSDDPLGTLMGWTSSDAQVPSKMELKGQVVLRGGRLEQLSASGELELDSLGLPAAFTFALEATPDRLTLNGALTGEYMGKVELEARSERRETAEAPRTTPPEGEAVESYDVLTGLRLPGVPADFGGAHYVQAALDARYGKAWDADYLAAVGMDQAALEQKQRERDVAAFCDSFLLETPGPELEEEIWALLREIYARTDYTVKDAGDGTVEVTARPLDVFDRVWEVYWQQMDGMDQSGGEDWSRSVLELCREQLEQAEYGPEEQTSVQLQQWEDGTVGLDRYELELLHSTLILPSAPSYWW</sequence>
<reference evidence="4 5" key="1">
    <citation type="submission" date="2024-03" db="EMBL/GenBank/DDBJ databases">
        <title>Human intestinal bacterial collection.</title>
        <authorList>
            <person name="Pauvert C."/>
            <person name="Hitch T.C.A."/>
            <person name="Clavel T."/>
        </authorList>
    </citation>
    <scope>NUCLEOTIDE SEQUENCE [LARGE SCALE GENOMIC DNA]</scope>
    <source>
        <strain evidence="4 5">CLA-AP-H34</strain>
    </source>
</reference>
<evidence type="ECO:0000256" key="1">
    <source>
        <dbReference type="SAM" id="MobiDB-lite"/>
    </source>
</evidence>
<proteinExistence type="predicted"/>
<evidence type="ECO:0000256" key="2">
    <source>
        <dbReference type="SAM" id="SignalP"/>
    </source>
</evidence>
<name>A0ABV1ERI1_9FIRM</name>
<protein>
    <submittedName>
        <fullName evidence="4">Copper amine oxidase N-terminal domain-containing protein</fullName>
    </submittedName>
</protein>
<organism evidence="4 5">
    <name type="scientific">Flavonifractor hominis</name>
    <dbReference type="NCBI Taxonomy" id="3133178"/>
    <lineage>
        <taxon>Bacteria</taxon>
        <taxon>Bacillati</taxon>
        <taxon>Bacillota</taxon>
        <taxon>Clostridia</taxon>
        <taxon>Eubacteriales</taxon>
        <taxon>Oscillospiraceae</taxon>
        <taxon>Flavonifractor</taxon>
    </lineage>
</organism>
<feature type="compositionally biased region" description="Basic and acidic residues" evidence="1">
    <location>
        <begin position="540"/>
        <end position="549"/>
    </location>
</feature>
<comment type="caution">
    <text evidence="4">The sequence shown here is derived from an EMBL/GenBank/DDBJ whole genome shotgun (WGS) entry which is preliminary data.</text>
</comment>
<dbReference type="EMBL" id="JBBMFT010000005">
    <property type="protein sequence ID" value="MEQ2456714.1"/>
    <property type="molecule type" value="Genomic_DNA"/>
</dbReference>
<gene>
    <name evidence="4" type="ORF">WMO45_09285</name>
</gene>
<evidence type="ECO:0000259" key="3">
    <source>
        <dbReference type="Pfam" id="PF07833"/>
    </source>
</evidence>
<dbReference type="InterPro" id="IPR036582">
    <property type="entry name" value="Mao_N_sf"/>
</dbReference>
<dbReference type="Proteomes" id="UP001440599">
    <property type="component" value="Unassembled WGS sequence"/>
</dbReference>
<dbReference type="InterPro" id="IPR012854">
    <property type="entry name" value="Cu_amine_oxidase-like_N"/>
</dbReference>
<feature type="signal peptide" evidence="2">
    <location>
        <begin position="1"/>
        <end position="23"/>
    </location>
</feature>
<feature type="chain" id="PRO_5046042703" evidence="2">
    <location>
        <begin position="24"/>
        <end position="755"/>
    </location>
</feature>
<dbReference type="SUPFAM" id="SSF55383">
    <property type="entry name" value="Copper amine oxidase, domain N"/>
    <property type="match status" value="1"/>
</dbReference>
<accession>A0ABV1ERI1</accession>
<feature type="region of interest" description="Disordered" evidence="1">
    <location>
        <begin position="540"/>
        <end position="559"/>
    </location>
</feature>